<dbReference type="Gene3D" id="3.80.10.10">
    <property type="entry name" value="Ribonuclease Inhibitor"/>
    <property type="match status" value="1"/>
</dbReference>
<dbReference type="EMBL" id="GDID01005958">
    <property type="protein sequence ID" value="JAP90648.1"/>
    <property type="molecule type" value="Transcribed_RNA"/>
</dbReference>
<organism evidence="1">
    <name type="scientific">Trepomonas sp. PC1</name>
    <dbReference type="NCBI Taxonomy" id="1076344"/>
    <lineage>
        <taxon>Eukaryota</taxon>
        <taxon>Metamonada</taxon>
        <taxon>Diplomonadida</taxon>
        <taxon>Hexamitidae</taxon>
        <taxon>Hexamitinae</taxon>
        <taxon>Trepomonas</taxon>
    </lineage>
</organism>
<sequence>QNQNFNNICAPFLEVVTKNQFELTLVKEIFMISAQDVKQFGFRDSRLENLYLPSLLAADTYSFAYNNFTTINLSKLQRLAGSHTFSNCSFLKQFIALNLLNINRNCFSQCGNLMVVLTPIASSDDYVFENCSCCKLETILVQDSVFRCNCQKCPKCCGTMQKCIKRGQKLKKTCEYDNLAKIEKVDENFVRMQMKQIQLETLVMKYGFLCVKFIKPQQKQKQLKQIKEQVVKIIELVQLFDVFAQE</sequence>
<protein>
    <submittedName>
        <fullName evidence="1">Leucine rich repeats-containing protein</fullName>
    </submittedName>
</protein>
<name>A0A146K2G4_9EUKA</name>
<feature type="non-terminal residue" evidence="1">
    <location>
        <position position="1"/>
    </location>
</feature>
<dbReference type="AlphaFoldDB" id="A0A146K2G4"/>
<proteinExistence type="predicted"/>
<evidence type="ECO:0000313" key="1">
    <source>
        <dbReference type="EMBL" id="JAP90648.1"/>
    </source>
</evidence>
<reference evidence="1" key="1">
    <citation type="submission" date="2015-07" db="EMBL/GenBank/DDBJ databases">
        <title>Adaptation to a free-living lifestyle via gene acquisitions in the diplomonad Trepomonas sp. PC1.</title>
        <authorList>
            <person name="Xu F."/>
            <person name="Jerlstrom-Hultqvist J."/>
            <person name="Kolisko M."/>
            <person name="Simpson A.G.B."/>
            <person name="Roger A.J."/>
            <person name="Svard S.G."/>
            <person name="Andersson J.O."/>
        </authorList>
    </citation>
    <scope>NUCLEOTIDE SEQUENCE</scope>
    <source>
        <strain evidence="1">PC1</strain>
    </source>
</reference>
<accession>A0A146K2G4</accession>
<gene>
    <name evidence="1" type="ORF">TPC1_20053</name>
</gene>
<dbReference type="Pfam" id="PF13306">
    <property type="entry name" value="LRR_5"/>
    <property type="match status" value="1"/>
</dbReference>
<dbReference type="InterPro" id="IPR032675">
    <property type="entry name" value="LRR_dom_sf"/>
</dbReference>
<dbReference type="InterPro" id="IPR026906">
    <property type="entry name" value="LRR_5"/>
</dbReference>